<accession>A0A2U1L483</accession>
<dbReference type="OrthoDB" id="1741109at2759"/>
<proteinExistence type="predicted"/>
<organism evidence="1 2">
    <name type="scientific">Artemisia annua</name>
    <name type="common">Sweet wormwood</name>
    <dbReference type="NCBI Taxonomy" id="35608"/>
    <lineage>
        <taxon>Eukaryota</taxon>
        <taxon>Viridiplantae</taxon>
        <taxon>Streptophyta</taxon>
        <taxon>Embryophyta</taxon>
        <taxon>Tracheophyta</taxon>
        <taxon>Spermatophyta</taxon>
        <taxon>Magnoliopsida</taxon>
        <taxon>eudicotyledons</taxon>
        <taxon>Gunneridae</taxon>
        <taxon>Pentapetalae</taxon>
        <taxon>asterids</taxon>
        <taxon>campanulids</taxon>
        <taxon>Asterales</taxon>
        <taxon>Asteraceae</taxon>
        <taxon>Asteroideae</taxon>
        <taxon>Anthemideae</taxon>
        <taxon>Artemisiinae</taxon>
        <taxon>Artemisia</taxon>
    </lineage>
</organism>
<gene>
    <name evidence="1" type="ORF">CTI12_AA533180</name>
</gene>
<dbReference type="AlphaFoldDB" id="A0A2U1L483"/>
<keyword evidence="1" id="KW-0238">DNA-binding</keyword>
<name>A0A2U1L483_ARTAN</name>
<protein>
    <submittedName>
        <fullName evidence="1">Homeodomain-like protein</fullName>
    </submittedName>
</protein>
<reference evidence="1 2" key="1">
    <citation type="journal article" date="2018" name="Mol. Plant">
        <title>The genome of Artemisia annua provides insight into the evolution of Asteraceae family and artemisinin biosynthesis.</title>
        <authorList>
            <person name="Shen Q."/>
            <person name="Zhang L."/>
            <person name="Liao Z."/>
            <person name="Wang S."/>
            <person name="Yan T."/>
            <person name="Shi P."/>
            <person name="Liu M."/>
            <person name="Fu X."/>
            <person name="Pan Q."/>
            <person name="Wang Y."/>
            <person name="Lv Z."/>
            <person name="Lu X."/>
            <person name="Zhang F."/>
            <person name="Jiang W."/>
            <person name="Ma Y."/>
            <person name="Chen M."/>
            <person name="Hao X."/>
            <person name="Li L."/>
            <person name="Tang Y."/>
            <person name="Lv G."/>
            <person name="Zhou Y."/>
            <person name="Sun X."/>
            <person name="Brodelius P.E."/>
            <person name="Rose J.K.C."/>
            <person name="Tang K."/>
        </authorList>
    </citation>
    <scope>NUCLEOTIDE SEQUENCE [LARGE SCALE GENOMIC DNA]</scope>
    <source>
        <strain evidence="2">cv. Huhao1</strain>
        <tissue evidence="1">Leaf</tissue>
    </source>
</reference>
<dbReference type="EMBL" id="PKPP01011627">
    <property type="protein sequence ID" value="PWA43811.1"/>
    <property type="molecule type" value="Genomic_DNA"/>
</dbReference>
<dbReference type="GO" id="GO:0003677">
    <property type="term" value="F:DNA binding"/>
    <property type="evidence" value="ECO:0007669"/>
    <property type="project" value="UniProtKB-KW"/>
</dbReference>
<dbReference type="STRING" id="35608.A0A2U1L483"/>
<comment type="caution">
    <text evidence="1">The sequence shown here is derived from an EMBL/GenBank/DDBJ whole genome shotgun (WGS) entry which is preliminary data.</text>
</comment>
<sequence length="143" mass="16404">MEDVDKRVEWLHCESHFAGDIFGEPQKTARIGDEYQAQIPPLMTKNECLQLIKYPVCHEVKTDDQNHFDFGQSIPVTWSQYCCWNVCWIFVFYFLKQAVDVFDKAICLGREAGHHGISRAVCYDYSKAVAAFKIAEESALCVA</sequence>
<dbReference type="Proteomes" id="UP000245207">
    <property type="component" value="Unassembled WGS sequence"/>
</dbReference>
<evidence type="ECO:0000313" key="1">
    <source>
        <dbReference type="EMBL" id="PWA43811.1"/>
    </source>
</evidence>
<keyword evidence="1" id="KW-0371">Homeobox</keyword>
<evidence type="ECO:0000313" key="2">
    <source>
        <dbReference type="Proteomes" id="UP000245207"/>
    </source>
</evidence>
<keyword evidence="2" id="KW-1185">Reference proteome</keyword>